<dbReference type="SUPFAM" id="SSF54909">
    <property type="entry name" value="Dimeric alpha+beta barrel"/>
    <property type="match status" value="1"/>
</dbReference>
<protein>
    <recommendedName>
        <fullName evidence="3">Antibiotic biosynthesis monooxygenase</fullName>
    </recommendedName>
</protein>
<comment type="caution">
    <text evidence="1">The sequence shown here is derived from an EMBL/GenBank/DDBJ whole genome shotgun (WGS) entry which is preliminary data.</text>
</comment>
<proteinExistence type="predicted"/>
<accession>A0ABW4R187</accession>
<evidence type="ECO:0008006" key="3">
    <source>
        <dbReference type="Google" id="ProtNLM"/>
    </source>
</evidence>
<dbReference type="InterPro" id="IPR011008">
    <property type="entry name" value="Dimeric_a/b-barrel"/>
</dbReference>
<reference evidence="2" key="1">
    <citation type="journal article" date="2019" name="Int. J. Syst. Evol. Microbiol.">
        <title>The Global Catalogue of Microorganisms (GCM) 10K type strain sequencing project: providing services to taxonomists for standard genome sequencing and annotation.</title>
        <authorList>
            <consortium name="The Broad Institute Genomics Platform"/>
            <consortium name="The Broad Institute Genome Sequencing Center for Infectious Disease"/>
            <person name="Wu L."/>
            <person name="Ma J."/>
        </authorList>
    </citation>
    <scope>NUCLEOTIDE SEQUENCE [LARGE SCALE GENOMIC DNA]</scope>
    <source>
        <strain evidence="2">CGMCC 1.15795</strain>
    </source>
</reference>
<dbReference type="EMBL" id="JBHUFD010000019">
    <property type="protein sequence ID" value="MFD1875524.1"/>
    <property type="molecule type" value="Genomic_DNA"/>
</dbReference>
<dbReference type="RefSeq" id="WP_382318328.1">
    <property type="nucleotide sequence ID" value="NZ_JBHUFD010000019.1"/>
</dbReference>
<dbReference type="Gene3D" id="3.30.70.100">
    <property type="match status" value="1"/>
</dbReference>
<gene>
    <name evidence="1" type="ORF">ACFSDX_24030</name>
</gene>
<evidence type="ECO:0000313" key="2">
    <source>
        <dbReference type="Proteomes" id="UP001597197"/>
    </source>
</evidence>
<keyword evidence="2" id="KW-1185">Reference proteome</keyword>
<organism evidence="1 2">
    <name type="scientific">Hymenobacter bucti</name>
    <dbReference type="NCBI Taxonomy" id="1844114"/>
    <lineage>
        <taxon>Bacteria</taxon>
        <taxon>Pseudomonadati</taxon>
        <taxon>Bacteroidota</taxon>
        <taxon>Cytophagia</taxon>
        <taxon>Cytophagales</taxon>
        <taxon>Hymenobacteraceae</taxon>
        <taxon>Hymenobacter</taxon>
    </lineage>
</organism>
<dbReference type="Proteomes" id="UP001597197">
    <property type="component" value="Unassembled WGS sequence"/>
</dbReference>
<sequence>MTFLEGNIMENQRNDLVSLIDKFFVPAAAKTEFYQMIAMNRGFLQKLPGFIEDAHYEHSDEQGNLRYVTVAAWGSTQAIDSAKEAVQAEYERQGFDAATMIERLGITIDRGIYREVELQTI</sequence>
<name>A0ABW4R187_9BACT</name>
<evidence type="ECO:0000313" key="1">
    <source>
        <dbReference type="EMBL" id="MFD1875524.1"/>
    </source>
</evidence>